<dbReference type="Proteomes" id="UP001279734">
    <property type="component" value="Unassembled WGS sequence"/>
</dbReference>
<comment type="caution">
    <text evidence="2">The sequence shown here is derived from an EMBL/GenBank/DDBJ whole genome shotgun (WGS) entry which is preliminary data.</text>
</comment>
<gene>
    <name evidence="2" type="ORF">Nepgr_005374</name>
</gene>
<evidence type="ECO:0000256" key="1">
    <source>
        <dbReference type="SAM" id="MobiDB-lite"/>
    </source>
</evidence>
<name>A0AAD3S328_NEPGR</name>
<dbReference type="EMBL" id="BSYO01000004">
    <property type="protein sequence ID" value="GMH03535.1"/>
    <property type="molecule type" value="Genomic_DNA"/>
</dbReference>
<evidence type="ECO:0000313" key="3">
    <source>
        <dbReference type="Proteomes" id="UP001279734"/>
    </source>
</evidence>
<protein>
    <submittedName>
        <fullName evidence="2">Uncharacterized protein</fullName>
    </submittedName>
</protein>
<organism evidence="2 3">
    <name type="scientific">Nepenthes gracilis</name>
    <name type="common">Slender pitcher plant</name>
    <dbReference type="NCBI Taxonomy" id="150966"/>
    <lineage>
        <taxon>Eukaryota</taxon>
        <taxon>Viridiplantae</taxon>
        <taxon>Streptophyta</taxon>
        <taxon>Embryophyta</taxon>
        <taxon>Tracheophyta</taxon>
        <taxon>Spermatophyta</taxon>
        <taxon>Magnoliopsida</taxon>
        <taxon>eudicotyledons</taxon>
        <taxon>Gunneridae</taxon>
        <taxon>Pentapetalae</taxon>
        <taxon>Caryophyllales</taxon>
        <taxon>Nepenthaceae</taxon>
        <taxon>Nepenthes</taxon>
    </lineage>
</organism>
<sequence>MRAWSTAPKLGQQFAGIIQPPRPHISFPSSAPSNRLHKTIQQKDLPSAEAAAGAATTTKESNLKNRLSQLLTSQISFQTTSGNSKTMIRVVVDRPLRPLQERTPGEAAWPGPNQHPKTTAKKKKSKWASYMENHNPRKDPQRIGATPPLISKDAKRGLWHQRDTPLSPPKTIGIPKQLTTNSATGENKVYFITPA</sequence>
<evidence type="ECO:0000313" key="2">
    <source>
        <dbReference type="EMBL" id="GMH03535.1"/>
    </source>
</evidence>
<dbReference type="AlphaFoldDB" id="A0AAD3S328"/>
<keyword evidence="3" id="KW-1185">Reference proteome</keyword>
<reference evidence="2" key="1">
    <citation type="submission" date="2023-05" db="EMBL/GenBank/DDBJ databases">
        <title>Nepenthes gracilis genome sequencing.</title>
        <authorList>
            <person name="Fukushima K."/>
        </authorList>
    </citation>
    <scope>NUCLEOTIDE SEQUENCE</scope>
    <source>
        <strain evidence="2">SING2019-196</strain>
    </source>
</reference>
<feature type="region of interest" description="Disordered" evidence="1">
    <location>
        <begin position="101"/>
        <end position="123"/>
    </location>
</feature>
<proteinExistence type="predicted"/>
<accession>A0AAD3S328</accession>